<dbReference type="EMBL" id="HBEZ01001266">
    <property type="protein sequence ID" value="CAD8623074.1"/>
    <property type="molecule type" value="Transcribed_RNA"/>
</dbReference>
<keyword evidence="4 6" id="KW-1133">Transmembrane helix</keyword>
<comment type="similarity">
    <text evidence="2">Belongs to the acetate uptake transporter (AceTr) (TC 2.A.96) family.</text>
</comment>
<dbReference type="PANTHER" id="PTHR30178">
    <property type="entry name" value="INNER MEMBRANE PROTEIN YAAH"/>
    <property type="match status" value="1"/>
</dbReference>
<evidence type="ECO:0000256" key="2">
    <source>
        <dbReference type="ARBA" id="ARBA00005587"/>
    </source>
</evidence>
<name>A0A7S0QCQ6_9CRYP</name>
<evidence type="ECO:0000256" key="6">
    <source>
        <dbReference type="SAM" id="Phobius"/>
    </source>
</evidence>
<evidence type="ECO:0000256" key="3">
    <source>
        <dbReference type="ARBA" id="ARBA00022692"/>
    </source>
</evidence>
<evidence type="ECO:0000256" key="4">
    <source>
        <dbReference type="ARBA" id="ARBA00022989"/>
    </source>
</evidence>
<evidence type="ECO:0000313" key="7">
    <source>
        <dbReference type="EMBL" id="CAD8623074.1"/>
    </source>
</evidence>
<keyword evidence="3 6" id="KW-0812">Transmembrane</keyword>
<evidence type="ECO:0000256" key="5">
    <source>
        <dbReference type="ARBA" id="ARBA00023136"/>
    </source>
</evidence>
<feature type="transmembrane region" description="Helical" evidence="6">
    <location>
        <begin position="36"/>
        <end position="56"/>
    </location>
</feature>
<sequence length="260" mass="28045">MAFANPSPLALFGFAFPTILLSICNAGIFKMNAALLGLAIAHGGLSQLVVGILLFFKGSTFGHVVFFSYGAFWWSVAILVAMPGIAPESFAKPTDPFMGAFFLLWGIFSFFCWFCTFRQNRVVFLTFLALWPTFVLLSVSHWNGDAGTLKAGGWLGLICGCLAFYLGMAELVNETVGSVLLPIGDPKNVERERAFLRNWANQLRGREPDEGGSLGCEVGTVKRDSDVEQGVTAGAVVLLNRPDTVAQGMTVRKCPSATLG</sequence>
<dbReference type="GO" id="GO:0005886">
    <property type="term" value="C:plasma membrane"/>
    <property type="evidence" value="ECO:0007669"/>
    <property type="project" value="TreeGrafter"/>
</dbReference>
<dbReference type="InterPro" id="IPR000791">
    <property type="entry name" value="Gpr1/Fun34/SatP-like"/>
</dbReference>
<dbReference type="GO" id="GO:0071422">
    <property type="term" value="P:succinate transmembrane transport"/>
    <property type="evidence" value="ECO:0007669"/>
    <property type="project" value="TreeGrafter"/>
</dbReference>
<accession>A0A7S0QCQ6</accession>
<dbReference type="GO" id="GO:0015360">
    <property type="term" value="F:acetate:proton symporter activity"/>
    <property type="evidence" value="ECO:0007669"/>
    <property type="project" value="TreeGrafter"/>
</dbReference>
<evidence type="ECO:0008006" key="8">
    <source>
        <dbReference type="Google" id="ProtNLM"/>
    </source>
</evidence>
<proteinExistence type="inferred from homology"/>
<feature type="transmembrane region" description="Helical" evidence="6">
    <location>
        <begin position="154"/>
        <end position="172"/>
    </location>
</feature>
<protein>
    <recommendedName>
        <fullName evidence="8">GPR1/FUN34/yaaH family protein</fullName>
    </recommendedName>
</protein>
<keyword evidence="5 6" id="KW-0472">Membrane</keyword>
<dbReference type="PANTHER" id="PTHR30178:SF3">
    <property type="entry name" value="SUCCINATE-ACETATE_PROTON SYMPORTER SATP"/>
    <property type="match status" value="1"/>
</dbReference>
<organism evidence="7">
    <name type="scientific">Cryptomonas curvata</name>
    <dbReference type="NCBI Taxonomy" id="233186"/>
    <lineage>
        <taxon>Eukaryota</taxon>
        <taxon>Cryptophyceae</taxon>
        <taxon>Cryptomonadales</taxon>
        <taxon>Cryptomonadaceae</taxon>
        <taxon>Cryptomonas</taxon>
    </lineage>
</organism>
<reference evidence="7" key="1">
    <citation type="submission" date="2021-01" db="EMBL/GenBank/DDBJ databases">
        <authorList>
            <person name="Corre E."/>
            <person name="Pelletier E."/>
            <person name="Niang G."/>
            <person name="Scheremetjew M."/>
            <person name="Finn R."/>
            <person name="Kale V."/>
            <person name="Holt S."/>
            <person name="Cochrane G."/>
            <person name="Meng A."/>
            <person name="Brown T."/>
            <person name="Cohen L."/>
        </authorList>
    </citation>
    <scope>NUCLEOTIDE SEQUENCE</scope>
    <source>
        <strain evidence="7">CCAP979/52</strain>
    </source>
</reference>
<evidence type="ECO:0000256" key="1">
    <source>
        <dbReference type="ARBA" id="ARBA00004141"/>
    </source>
</evidence>
<dbReference type="AlphaFoldDB" id="A0A7S0QCQ6"/>
<gene>
    <name evidence="7" type="ORF">CCUR1050_LOCUS749</name>
</gene>
<dbReference type="Pfam" id="PF01184">
    <property type="entry name" value="Gpr1_Fun34_YaaH"/>
    <property type="match status" value="1"/>
</dbReference>
<feature type="transmembrane region" description="Helical" evidence="6">
    <location>
        <begin position="97"/>
        <end position="115"/>
    </location>
</feature>
<dbReference type="NCBIfam" id="NF038013">
    <property type="entry name" value="AceTr_1"/>
    <property type="match status" value="1"/>
</dbReference>
<feature type="transmembrane region" description="Helical" evidence="6">
    <location>
        <begin position="122"/>
        <end position="142"/>
    </location>
</feature>
<feature type="transmembrane region" description="Helical" evidence="6">
    <location>
        <begin position="63"/>
        <end position="85"/>
    </location>
</feature>
<dbReference type="InterPro" id="IPR047623">
    <property type="entry name" value="SatP"/>
</dbReference>
<comment type="subcellular location">
    <subcellularLocation>
        <location evidence="1">Membrane</location>
        <topology evidence="1">Multi-pass membrane protein</topology>
    </subcellularLocation>
</comment>